<name>A0A9D4GK85_DREPO</name>
<evidence type="ECO:0000313" key="3">
    <source>
        <dbReference type="Proteomes" id="UP000828390"/>
    </source>
</evidence>
<sequence length="105" mass="11653">MKSAKALPSFNEISQSTSKVLLQTDGKTDGQKDGKTDGRRACSYLTFFKTSTQNVAERRTDGQTDRRTCDGLTYKQTDRLTDRGSANHKSPPVSPIGKKRPWQTA</sequence>
<dbReference type="AlphaFoldDB" id="A0A9D4GK85"/>
<proteinExistence type="predicted"/>
<dbReference type="EMBL" id="JAIWYP010000005">
    <property type="protein sequence ID" value="KAH3818605.1"/>
    <property type="molecule type" value="Genomic_DNA"/>
</dbReference>
<protein>
    <submittedName>
        <fullName evidence="2">Uncharacterized protein</fullName>
    </submittedName>
</protein>
<gene>
    <name evidence="2" type="ORF">DPMN_120327</name>
</gene>
<feature type="compositionally biased region" description="Polar residues" evidence="1">
    <location>
        <begin position="11"/>
        <end position="21"/>
    </location>
</feature>
<organism evidence="2 3">
    <name type="scientific">Dreissena polymorpha</name>
    <name type="common">Zebra mussel</name>
    <name type="synonym">Mytilus polymorpha</name>
    <dbReference type="NCBI Taxonomy" id="45954"/>
    <lineage>
        <taxon>Eukaryota</taxon>
        <taxon>Metazoa</taxon>
        <taxon>Spiralia</taxon>
        <taxon>Lophotrochozoa</taxon>
        <taxon>Mollusca</taxon>
        <taxon>Bivalvia</taxon>
        <taxon>Autobranchia</taxon>
        <taxon>Heteroconchia</taxon>
        <taxon>Euheterodonta</taxon>
        <taxon>Imparidentia</taxon>
        <taxon>Neoheterodontei</taxon>
        <taxon>Myida</taxon>
        <taxon>Dreissenoidea</taxon>
        <taxon>Dreissenidae</taxon>
        <taxon>Dreissena</taxon>
    </lineage>
</organism>
<feature type="compositionally biased region" description="Basic and acidic residues" evidence="1">
    <location>
        <begin position="26"/>
        <end position="38"/>
    </location>
</feature>
<accession>A0A9D4GK85</accession>
<reference evidence="2" key="1">
    <citation type="journal article" date="2019" name="bioRxiv">
        <title>The Genome of the Zebra Mussel, Dreissena polymorpha: A Resource for Invasive Species Research.</title>
        <authorList>
            <person name="McCartney M.A."/>
            <person name="Auch B."/>
            <person name="Kono T."/>
            <person name="Mallez S."/>
            <person name="Zhang Y."/>
            <person name="Obille A."/>
            <person name="Becker A."/>
            <person name="Abrahante J.E."/>
            <person name="Garbe J."/>
            <person name="Badalamenti J.P."/>
            <person name="Herman A."/>
            <person name="Mangelson H."/>
            <person name="Liachko I."/>
            <person name="Sullivan S."/>
            <person name="Sone E.D."/>
            <person name="Koren S."/>
            <person name="Silverstein K.A.T."/>
            <person name="Beckman K.B."/>
            <person name="Gohl D.M."/>
        </authorList>
    </citation>
    <scope>NUCLEOTIDE SEQUENCE</scope>
    <source>
        <strain evidence="2">Duluth1</strain>
        <tissue evidence="2">Whole animal</tissue>
    </source>
</reference>
<keyword evidence="3" id="KW-1185">Reference proteome</keyword>
<reference evidence="2" key="2">
    <citation type="submission" date="2020-11" db="EMBL/GenBank/DDBJ databases">
        <authorList>
            <person name="McCartney M.A."/>
            <person name="Auch B."/>
            <person name="Kono T."/>
            <person name="Mallez S."/>
            <person name="Becker A."/>
            <person name="Gohl D.M."/>
            <person name="Silverstein K.A.T."/>
            <person name="Koren S."/>
            <person name="Bechman K.B."/>
            <person name="Herman A."/>
            <person name="Abrahante J.E."/>
            <person name="Garbe J."/>
        </authorList>
    </citation>
    <scope>NUCLEOTIDE SEQUENCE</scope>
    <source>
        <strain evidence="2">Duluth1</strain>
        <tissue evidence="2">Whole animal</tissue>
    </source>
</reference>
<feature type="compositionally biased region" description="Basic and acidic residues" evidence="1">
    <location>
        <begin position="56"/>
        <end position="69"/>
    </location>
</feature>
<dbReference type="Proteomes" id="UP000828390">
    <property type="component" value="Unassembled WGS sequence"/>
</dbReference>
<evidence type="ECO:0000256" key="1">
    <source>
        <dbReference type="SAM" id="MobiDB-lite"/>
    </source>
</evidence>
<evidence type="ECO:0000313" key="2">
    <source>
        <dbReference type="EMBL" id="KAH3818605.1"/>
    </source>
</evidence>
<feature type="region of interest" description="Disordered" evidence="1">
    <location>
        <begin position="54"/>
        <end position="105"/>
    </location>
</feature>
<feature type="region of interest" description="Disordered" evidence="1">
    <location>
        <begin position="1"/>
        <end position="38"/>
    </location>
</feature>
<comment type="caution">
    <text evidence="2">The sequence shown here is derived from an EMBL/GenBank/DDBJ whole genome shotgun (WGS) entry which is preliminary data.</text>
</comment>